<dbReference type="SMART" id="SM00650">
    <property type="entry name" value="rADc"/>
    <property type="match status" value="1"/>
</dbReference>
<dbReference type="InterPro" id="IPR011530">
    <property type="entry name" value="rRNA_adenine_dimethylase"/>
</dbReference>
<sequence length="279" mass="30264">MRPVTKREIVAHLERIGLEPSKALGQNFLTDGNIARKEAALAAEAGLRVAVEVGPGLGSLTVWLAEYFDEVVALEADRRLIPALGEVLAARGIDNVRIEHADALADPLPLERRPSALVANLPYHSGSQILVRLVEEAWFLERVVVMVQAEFADRIVAAAGTRACSALGVRLALSIDAHVAAKVPPVVFHPQPTVWSKLVVADRRSEPLAVTEPTTFDATVRAIRHGFERRRQMLRRALGDDELAALDAVGIDPMRRAESLALDEWVALGRAIATSKGAR</sequence>
<feature type="binding site" evidence="7">
    <location>
        <position position="120"/>
    </location>
    <ligand>
        <name>S-adenosyl-L-methionine</name>
        <dbReference type="ChEBI" id="CHEBI:59789"/>
    </ligand>
</feature>
<dbReference type="InterPro" id="IPR023165">
    <property type="entry name" value="rRNA_Ade_diMease-like_C"/>
</dbReference>
<evidence type="ECO:0000256" key="1">
    <source>
        <dbReference type="ARBA" id="ARBA00022490"/>
    </source>
</evidence>
<dbReference type="NCBIfam" id="TIGR00755">
    <property type="entry name" value="ksgA"/>
    <property type="match status" value="1"/>
</dbReference>
<dbReference type="PROSITE" id="PS01131">
    <property type="entry name" value="RRNA_A_DIMETH"/>
    <property type="match status" value="1"/>
</dbReference>
<dbReference type="InterPro" id="IPR029063">
    <property type="entry name" value="SAM-dependent_MTases_sf"/>
</dbReference>
<dbReference type="GO" id="GO:0005829">
    <property type="term" value="C:cytosol"/>
    <property type="evidence" value="ECO:0007669"/>
    <property type="project" value="TreeGrafter"/>
</dbReference>
<dbReference type="Pfam" id="PF00398">
    <property type="entry name" value="RrnaAD"/>
    <property type="match status" value="1"/>
</dbReference>
<dbReference type="PANTHER" id="PTHR11727:SF7">
    <property type="entry name" value="DIMETHYLADENOSINE TRANSFERASE-RELATED"/>
    <property type="match status" value="1"/>
</dbReference>
<organism evidence="9 10">
    <name type="scientific">Acidimicrobium ferrooxidans (strain DSM 10331 / JCM 15462 / NBRC 103882 / ICP)</name>
    <dbReference type="NCBI Taxonomy" id="525909"/>
    <lineage>
        <taxon>Bacteria</taxon>
        <taxon>Bacillati</taxon>
        <taxon>Actinomycetota</taxon>
        <taxon>Acidimicrobiia</taxon>
        <taxon>Acidimicrobiales</taxon>
        <taxon>Acidimicrobiaceae</taxon>
        <taxon>Acidimicrobium</taxon>
    </lineage>
</organism>
<dbReference type="CDD" id="cd02440">
    <property type="entry name" value="AdoMet_MTases"/>
    <property type="match status" value="1"/>
</dbReference>
<evidence type="ECO:0000256" key="3">
    <source>
        <dbReference type="ARBA" id="ARBA00022603"/>
    </source>
</evidence>
<proteinExistence type="inferred from homology"/>
<dbReference type="PROSITE" id="PS51689">
    <property type="entry name" value="SAM_RNA_A_N6_MT"/>
    <property type="match status" value="1"/>
</dbReference>
<keyword evidence="3 7" id="KW-0489">Methyltransferase</keyword>
<evidence type="ECO:0000256" key="7">
    <source>
        <dbReference type="PROSITE-ProRule" id="PRU01026"/>
    </source>
</evidence>
<dbReference type="Gene3D" id="3.40.50.150">
    <property type="entry name" value="Vaccinia Virus protein VP39"/>
    <property type="match status" value="1"/>
</dbReference>
<evidence type="ECO:0000313" key="10">
    <source>
        <dbReference type="Proteomes" id="UP000000771"/>
    </source>
</evidence>
<feature type="binding site" evidence="7">
    <location>
        <position position="75"/>
    </location>
    <ligand>
        <name>S-adenosyl-L-methionine</name>
        <dbReference type="ChEBI" id="CHEBI:59789"/>
    </ligand>
</feature>
<keyword evidence="2" id="KW-0698">rRNA processing</keyword>
<evidence type="ECO:0000256" key="2">
    <source>
        <dbReference type="ARBA" id="ARBA00022552"/>
    </source>
</evidence>
<protein>
    <submittedName>
        <fullName evidence="9">Ribosomal RNA adenine methylase transferase</fullName>
    </submittedName>
</protein>
<evidence type="ECO:0000259" key="8">
    <source>
        <dbReference type="SMART" id="SM00650"/>
    </source>
</evidence>
<keyword evidence="1" id="KW-0963">Cytoplasm</keyword>
<dbReference type="InterPro" id="IPR020596">
    <property type="entry name" value="rRNA_Ade_Mease_Trfase_CS"/>
</dbReference>
<gene>
    <name evidence="9" type="ordered locus">Afer_0527</name>
</gene>
<dbReference type="GO" id="GO:0000179">
    <property type="term" value="F:rRNA (adenine-N6,N6-)-dimethyltransferase activity"/>
    <property type="evidence" value="ECO:0007669"/>
    <property type="project" value="UniProtKB-UniRule"/>
</dbReference>
<dbReference type="KEGG" id="afo:Afer_0527"/>
<feature type="binding site" evidence="7">
    <location>
        <position position="102"/>
    </location>
    <ligand>
        <name>S-adenosyl-L-methionine</name>
        <dbReference type="ChEBI" id="CHEBI:59789"/>
    </ligand>
</feature>
<reference evidence="9 10" key="1">
    <citation type="journal article" date="2009" name="Stand. Genomic Sci.">
        <title>Complete genome sequence of Acidimicrobium ferrooxidans type strain (ICP).</title>
        <authorList>
            <person name="Clum A."/>
            <person name="Nolan M."/>
            <person name="Lang E."/>
            <person name="Glavina Del Rio T."/>
            <person name="Tice H."/>
            <person name="Copeland A."/>
            <person name="Cheng J.F."/>
            <person name="Lucas S."/>
            <person name="Chen F."/>
            <person name="Bruce D."/>
            <person name="Goodwin L."/>
            <person name="Pitluck S."/>
            <person name="Ivanova N."/>
            <person name="Mavrommatis K."/>
            <person name="Mikhailova N."/>
            <person name="Pati A."/>
            <person name="Chen A."/>
            <person name="Palaniappan K."/>
            <person name="Goker M."/>
            <person name="Spring S."/>
            <person name="Land M."/>
            <person name="Hauser L."/>
            <person name="Chang Y.J."/>
            <person name="Jeffries C.C."/>
            <person name="Chain P."/>
            <person name="Bristow J."/>
            <person name="Eisen J.A."/>
            <person name="Markowitz V."/>
            <person name="Hugenholtz P."/>
            <person name="Kyrpides N.C."/>
            <person name="Klenk H.P."/>
            <person name="Lapidus A."/>
        </authorList>
    </citation>
    <scope>NUCLEOTIDE SEQUENCE [LARGE SCALE GENOMIC DNA]</scope>
    <source>
        <strain evidence="10">DSM 10331 / JCM 15462 / NBRC 103882 / ICP</strain>
    </source>
</reference>
<evidence type="ECO:0000256" key="5">
    <source>
        <dbReference type="ARBA" id="ARBA00022691"/>
    </source>
</evidence>
<comment type="similarity">
    <text evidence="7">Belongs to the class I-like SAM-binding methyltransferase superfamily. rRNA adenine N(6)-methyltransferase family.</text>
</comment>
<accession>C7M394</accession>
<dbReference type="EMBL" id="CP001631">
    <property type="protein sequence ID" value="ACU53488.1"/>
    <property type="molecule type" value="Genomic_DNA"/>
</dbReference>
<keyword evidence="5 7" id="KW-0949">S-adenosyl-L-methionine</keyword>
<feature type="binding site" evidence="7">
    <location>
        <position position="54"/>
    </location>
    <ligand>
        <name>S-adenosyl-L-methionine</name>
        <dbReference type="ChEBI" id="CHEBI:59789"/>
    </ligand>
</feature>
<keyword evidence="4 7" id="KW-0808">Transferase</keyword>
<feature type="binding site" evidence="7">
    <location>
        <position position="29"/>
    </location>
    <ligand>
        <name>S-adenosyl-L-methionine</name>
        <dbReference type="ChEBI" id="CHEBI:59789"/>
    </ligand>
</feature>
<dbReference type="eggNOG" id="COG0030">
    <property type="taxonomic scope" value="Bacteria"/>
</dbReference>
<evidence type="ECO:0000313" key="9">
    <source>
        <dbReference type="EMBL" id="ACU53488.1"/>
    </source>
</evidence>
<evidence type="ECO:0000256" key="4">
    <source>
        <dbReference type="ARBA" id="ARBA00022679"/>
    </source>
</evidence>
<dbReference type="InterPro" id="IPR020598">
    <property type="entry name" value="rRNA_Ade_methylase_Trfase_N"/>
</dbReference>
<dbReference type="PANTHER" id="PTHR11727">
    <property type="entry name" value="DIMETHYLADENOSINE TRANSFERASE"/>
    <property type="match status" value="1"/>
</dbReference>
<keyword evidence="6 7" id="KW-0694">RNA-binding</keyword>
<feature type="binding site" evidence="7">
    <location>
        <position position="27"/>
    </location>
    <ligand>
        <name>S-adenosyl-L-methionine</name>
        <dbReference type="ChEBI" id="CHEBI:59789"/>
    </ligand>
</feature>
<dbReference type="STRING" id="525909.Afer_0527"/>
<dbReference type="GO" id="GO:0003723">
    <property type="term" value="F:RNA binding"/>
    <property type="evidence" value="ECO:0007669"/>
    <property type="project" value="UniProtKB-UniRule"/>
</dbReference>
<dbReference type="OrthoDB" id="9814755at2"/>
<evidence type="ECO:0000256" key="6">
    <source>
        <dbReference type="ARBA" id="ARBA00022884"/>
    </source>
</evidence>
<dbReference type="AlphaFoldDB" id="C7M394"/>
<feature type="domain" description="Ribosomal RNA adenine methylase transferase N-terminal" evidence="8">
    <location>
        <begin position="34"/>
        <end position="205"/>
    </location>
</feature>
<dbReference type="RefSeq" id="WP_015797983.1">
    <property type="nucleotide sequence ID" value="NC_013124.1"/>
</dbReference>
<dbReference type="HOGENOM" id="CLU_041220_1_1_11"/>
<dbReference type="InterPro" id="IPR001737">
    <property type="entry name" value="KsgA/Erm"/>
</dbReference>
<dbReference type="Proteomes" id="UP000000771">
    <property type="component" value="Chromosome"/>
</dbReference>
<dbReference type="SUPFAM" id="SSF53335">
    <property type="entry name" value="S-adenosyl-L-methionine-dependent methyltransferases"/>
    <property type="match status" value="1"/>
</dbReference>
<dbReference type="Gene3D" id="1.10.8.100">
    <property type="entry name" value="Ribosomal RNA adenine dimethylase-like, domain 2"/>
    <property type="match status" value="1"/>
</dbReference>
<keyword evidence="10" id="KW-1185">Reference proteome</keyword>
<name>C7M394_ACIFD</name>